<reference evidence="2 3" key="1">
    <citation type="submission" date="2017-08" db="EMBL/GenBank/DDBJ databases">
        <title>Reclassification of Bisgaard taxon 37 and 44.</title>
        <authorList>
            <person name="Christensen H."/>
        </authorList>
    </citation>
    <scope>NUCLEOTIDE SEQUENCE [LARGE SCALE GENOMIC DNA]</scope>
    <source>
        <strain evidence="2 3">B96_3</strain>
    </source>
</reference>
<dbReference type="AlphaFoldDB" id="A0A3A1XYU2"/>
<dbReference type="PANTHER" id="PTHR15032:SF4">
    <property type="entry name" value="N-ACYL-PHOSPHATIDYLETHANOLAMINE-HYDROLYZING PHOSPHOLIPASE D"/>
    <property type="match status" value="1"/>
</dbReference>
<dbReference type="GO" id="GO:0070290">
    <property type="term" value="F:N-acylphosphatidylethanolamine-specific phospholipase D activity"/>
    <property type="evidence" value="ECO:0007669"/>
    <property type="project" value="InterPro"/>
</dbReference>
<dbReference type="GO" id="GO:0005737">
    <property type="term" value="C:cytoplasm"/>
    <property type="evidence" value="ECO:0007669"/>
    <property type="project" value="TreeGrafter"/>
</dbReference>
<keyword evidence="3" id="KW-1185">Reference proteome</keyword>
<dbReference type="InterPro" id="IPR036866">
    <property type="entry name" value="RibonucZ/Hydroxyglut_hydro"/>
</dbReference>
<dbReference type="PANTHER" id="PTHR15032">
    <property type="entry name" value="N-ACYL-PHOSPHATIDYLETHANOLAMINE-HYDROLYZING PHOSPHOLIPASE D"/>
    <property type="match status" value="1"/>
</dbReference>
<dbReference type="PIRSF" id="PIRSF038896">
    <property type="entry name" value="NAPE-PLD"/>
    <property type="match status" value="1"/>
</dbReference>
<feature type="domain" description="Metallo-beta-lactamase" evidence="1">
    <location>
        <begin position="133"/>
        <end position="327"/>
    </location>
</feature>
<dbReference type="Gene3D" id="3.60.15.10">
    <property type="entry name" value="Ribonuclease Z/Hydroxyacylglutathione hydrolase-like"/>
    <property type="match status" value="1"/>
</dbReference>
<dbReference type="EMBL" id="NRHC01000124">
    <property type="protein sequence ID" value="RIY31143.1"/>
    <property type="molecule type" value="Genomic_DNA"/>
</dbReference>
<dbReference type="InterPro" id="IPR024884">
    <property type="entry name" value="NAPE-PLD"/>
</dbReference>
<proteinExistence type="predicted"/>
<dbReference type="InterPro" id="IPR001279">
    <property type="entry name" value="Metallo-B-lactamas"/>
</dbReference>
<protein>
    <recommendedName>
        <fullName evidence="1">Metallo-beta-lactamase domain-containing protein</fullName>
    </recommendedName>
</protein>
<sequence length="381" mass="43519">MHLLFVIFKYLLLLIVALSLSVFLFLKLAPVFGGKQDQATQALMAQAPNYDAESQTFKNTHEVAVSTIPEGEELEPTWKLLLNFVAESTFKENPRKPKTPLPSVKADVANLNNGEFIWLGHSTIVGKLNDQVIMTDPVFYSTSPVSFIGKPFLMQHLPQTSDIPAVDVVVLSHDHYDHLDYKAIKELKDRVAHFVTPLGVKAHLVRWGVDPSKVTELYWWQSTEINGITYTLTPNQHFTGRSFNDSNRTLWGSWVLQTPTNFKVFFSGDGGYNDHFKQIGDKFGGFDIAFIENGQYNERWANIHMFPEQSLQAAKDLQAQRVVPIHWGKYDLSRHNWDTPIQIYLANKDRIYPELIVGTPVIGTTFAYDNLPQEHWWENVK</sequence>
<dbReference type="OrthoDB" id="9805728at2"/>
<dbReference type="Proteomes" id="UP000265691">
    <property type="component" value="Unassembled WGS sequence"/>
</dbReference>
<evidence type="ECO:0000313" key="2">
    <source>
        <dbReference type="EMBL" id="RIY31143.1"/>
    </source>
</evidence>
<name>A0A3A1XYU2_9GAMM</name>
<dbReference type="Pfam" id="PF12706">
    <property type="entry name" value="Lactamase_B_2"/>
    <property type="match status" value="1"/>
</dbReference>
<dbReference type="SUPFAM" id="SSF56281">
    <property type="entry name" value="Metallo-hydrolase/oxidoreductase"/>
    <property type="match status" value="1"/>
</dbReference>
<dbReference type="GO" id="GO:0008270">
    <property type="term" value="F:zinc ion binding"/>
    <property type="evidence" value="ECO:0007669"/>
    <property type="project" value="InterPro"/>
</dbReference>
<evidence type="ECO:0000313" key="3">
    <source>
        <dbReference type="Proteomes" id="UP000265691"/>
    </source>
</evidence>
<gene>
    <name evidence="2" type="ORF">CKF54_07405</name>
</gene>
<evidence type="ECO:0000259" key="1">
    <source>
        <dbReference type="Pfam" id="PF12706"/>
    </source>
</evidence>
<organism evidence="2 3">
    <name type="scientific">Psittacicella hinzii</name>
    <dbReference type="NCBI Taxonomy" id="2028575"/>
    <lineage>
        <taxon>Bacteria</taxon>
        <taxon>Pseudomonadati</taxon>
        <taxon>Pseudomonadota</taxon>
        <taxon>Gammaproteobacteria</taxon>
        <taxon>Pasteurellales</taxon>
        <taxon>Psittacicellaceae</taxon>
        <taxon>Psittacicella</taxon>
    </lineage>
</organism>
<accession>A0A3A1XYU2</accession>
<comment type="caution">
    <text evidence="2">The sequence shown here is derived from an EMBL/GenBank/DDBJ whole genome shotgun (WGS) entry which is preliminary data.</text>
</comment>